<keyword evidence="3" id="KW-1185">Reference proteome</keyword>
<dbReference type="OrthoDB" id="1917519at2759"/>
<evidence type="ECO:0000313" key="2">
    <source>
        <dbReference type="EMBL" id="KAJ8019748.1"/>
    </source>
</evidence>
<reference evidence="2" key="1">
    <citation type="submission" date="2021-10" db="EMBL/GenBank/DDBJ databases">
        <title>Tropical sea cucumber genome reveals ecological adaptation and Cuvierian tubules defense mechanism.</title>
        <authorList>
            <person name="Chen T."/>
        </authorList>
    </citation>
    <scope>NUCLEOTIDE SEQUENCE</scope>
    <source>
        <strain evidence="2">Nanhai2018</strain>
        <tissue evidence="2">Muscle</tissue>
    </source>
</reference>
<feature type="chain" id="PRO_5040233562" evidence="1">
    <location>
        <begin position="22"/>
        <end position="64"/>
    </location>
</feature>
<proteinExistence type="predicted"/>
<evidence type="ECO:0000256" key="1">
    <source>
        <dbReference type="SAM" id="SignalP"/>
    </source>
</evidence>
<dbReference type="AlphaFoldDB" id="A0A9Q0YBK7"/>
<feature type="signal peptide" evidence="1">
    <location>
        <begin position="1"/>
        <end position="21"/>
    </location>
</feature>
<comment type="caution">
    <text evidence="2">The sequence shown here is derived from an EMBL/GenBank/DDBJ whole genome shotgun (WGS) entry which is preliminary data.</text>
</comment>
<organism evidence="2 3">
    <name type="scientific">Holothuria leucospilota</name>
    <name type="common">Black long sea cucumber</name>
    <name type="synonym">Mertensiothuria leucospilota</name>
    <dbReference type="NCBI Taxonomy" id="206669"/>
    <lineage>
        <taxon>Eukaryota</taxon>
        <taxon>Metazoa</taxon>
        <taxon>Echinodermata</taxon>
        <taxon>Eleutherozoa</taxon>
        <taxon>Echinozoa</taxon>
        <taxon>Holothuroidea</taxon>
        <taxon>Aspidochirotacea</taxon>
        <taxon>Aspidochirotida</taxon>
        <taxon>Holothuriidae</taxon>
        <taxon>Holothuria</taxon>
    </lineage>
</organism>
<dbReference type="EMBL" id="JAIZAY010000023">
    <property type="protein sequence ID" value="KAJ8019748.1"/>
    <property type="molecule type" value="Genomic_DNA"/>
</dbReference>
<dbReference type="Proteomes" id="UP001152320">
    <property type="component" value="Chromosome 23"/>
</dbReference>
<gene>
    <name evidence="2" type="ORF">HOLleu_41457</name>
</gene>
<name>A0A9Q0YBK7_HOLLE</name>
<sequence length="64" mass="7819">MVYRFVMLRGKTLLFLVAVKGHLRSPEVKYRKLCKHDFKLAMTNTFHIWYTDLSCQEEEPYCFW</sequence>
<keyword evidence="1" id="KW-0732">Signal</keyword>
<accession>A0A9Q0YBK7</accession>
<protein>
    <submittedName>
        <fullName evidence="2">Uncharacterized protein</fullName>
    </submittedName>
</protein>
<evidence type="ECO:0000313" key="3">
    <source>
        <dbReference type="Proteomes" id="UP001152320"/>
    </source>
</evidence>